<name>A0A5P3AI87_9RHOB</name>
<evidence type="ECO:0000313" key="9">
    <source>
        <dbReference type="EMBL" id="QEW28506.1"/>
    </source>
</evidence>
<dbReference type="GO" id="GO:0005886">
    <property type="term" value="C:plasma membrane"/>
    <property type="evidence" value="ECO:0007669"/>
    <property type="project" value="UniProtKB-SubCell"/>
</dbReference>
<dbReference type="EMBL" id="CP031598">
    <property type="protein sequence ID" value="QEW28506.1"/>
    <property type="molecule type" value="Genomic_DNA"/>
</dbReference>
<keyword evidence="9" id="KW-0378">Hydrolase</keyword>
<feature type="domain" description="ABC transporter" evidence="8">
    <location>
        <begin position="15"/>
        <end position="263"/>
    </location>
</feature>
<dbReference type="InterPro" id="IPR003439">
    <property type="entry name" value="ABC_transporter-like_ATP-bd"/>
</dbReference>
<proteinExistence type="inferred from homology"/>
<dbReference type="Pfam" id="PF08352">
    <property type="entry name" value="oligo_HPY"/>
    <property type="match status" value="2"/>
</dbReference>
<dbReference type="AlphaFoldDB" id="A0A5P3AI87"/>
<dbReference type="Proteomes" id="UP000325785">
    <property type="component" value="Chromosome"/>
</dbReference>
<keyword evidence="6 9" id="KW-0067">ATP-binding</keyword>
<dbReference type="Pfam" id="PF00005">
    <property type="entry name" value="ABC_tran"/>
    <property type="match status" value="2"/>
</dbReference>
<sequence length="685" mass="75452">MARDMGTAPETLLDIRNLSVDFRTARGRVKALRDITFPVSKGRIMGIVGESGSGKSTVLWSILGLLAGNAEVMGGEILFQDDDMLRMGPTAMRATRGEDISVVFQDPMTSQIPVLNYARQMFDILYRRRNMTKAEKRKAAVEMMRKVGIPDPESRIDQYPHHFSGGMRQRAGIAMALLTGPKLLLADEPTTALDVTMEAQIINLLRELQSDLEATIVLVSHNLGLIAELCDDVVVMYAGEVVEVGTVHEIFHNAQHPYTRALLECDPARISDVSRKLPVIPGDIPDLTKPQQGCIFASRCQRRMPECRTVEPPKAMRASGGYANCHLLEGPLRDPDWPPPLDVLTVRSGESSVAEKREPDGTPLLEVEDLNVRFRTVGPVKAKMRGIEDPFVDAVLDVSIKVRPGETVGLVGESGSGKTTLGRTVLNLQHAEGGTVRFEGQEIRNMPEARFKPLRRDMAMMFQDPIGSLSPRKSVRALITEPLQVHGVKGVDLDAEAERLADMVRLPKPFLTRYPHELSGGQARRVGVARALALNPKLIIADEPTAGLDVSVQGEVLNLMADLQAEHGLGYLIITHNLPVVRHISDRIAIMYLGRIVEEGRASEIFSKPLHPYTQALVEGVPQPDPDKRLTHVAVKGEVPSLLNRPKGCDFATRCPYAQDRCRAEKPGHETRADGHSHACFFPLH</sequence>
<gene>
    <name evidence="9" type="primary">gsiA_9</name>
    <name evidence="9" type="ORF">RIdsm_04337</name>
</gene>
<dbReference type="FunFam" id="3.40.50.300:FF:000016">
    <property type="entry name" value="Oligopeptide ABC transporter ATP-binding component"/>
    <property type="match status" value="2"/>
</dbReference>
<protein>
    <submittedName>
        <fullName evidence="9">Glutathione import ATP-binding protein GsiA</fullName>
        <ecNumber evidence="9">3.6.3.-</ecNumber>
    </submittedName>
</protein>
<evidence type="ECO:0000256" key="3">
    <source>
        <dbReference type="ARBA" id="ARBA00022448"/>
    </source>
</evidence>
<dbReference type="EC" id="3.6.3.-" evidence="9"/>
<accession>A0A5P3AI87</accession>
<dbReference type="PROSITE" id="PS50893">
    <property type="entry name" value="ABC_TRANSPORTER_2"/>
    <property type="match status" value="2"/>
</dbReference>
<comment type="similarity">
    <text evidence="2">Belongs to the ABC transporter superfamily.</text>
</comment>
<keyword evidence="4" id="KW-1003">Cell membrane</keyword>
<evidence type="ECO:0000256" key="7">
    <source>
        <dbReference type="ARBA" id="ARBA00023136"/>
    </source>
</evidence>
<feature type="domain" description="ABC transporter" evidence="8">
    <location>
        <begin position="372"/>
        <end position="618"/>
    </location>
</feature>
<evidence type="ECO:0000256" key="6">
    <source>
        <dbReference type="ARBA" id="ARBA00022840"/>
    </source>
</evidence>
<dbReference type="InterPro" id="IPR003593">
    <property type="entry name" value="AAA+_ATPase"/>
</dbReference>
<evidence type="ECO:0000256" key="5">
    <source>
        <dbReference type="ARBA" id="ARBA00022741"/>
    </source>
</evidence>
<dbReference type="InterPro" id="IPR013563">
    <property type="entry name" value="Oligopep_ABC_C"/>
</dbReference>
<dbReference type="SUPFAM" id="SSF52540">
    <property type="entry name" value="P-loop containing nucleoside triphosphate hydrolases"/>
    <property type="match status" value="2"/>
</dbReference>
<keyword evidence="5" id="KW-0547">Nucleotide-binding</keyword>
<evidence type="ECO:0000259" key="8">
    <source>
        <dbReference type="PROSITE" id="PS50893"/>
    </source>
</evidence>
<dbReference type="CDD" id="cd03257">
    <property type="entry name" value="ABC_NikE_OppD_transporters"/>
    <property type="match status" value="2"/>
</dbReference>
<dbReference type="GO" id="GO:0015833">
    <property type="term" value="P:peptide transport"/>
    <property type="evidence" value="ECO:0007669"/>
    <property type="project" value="InterPro"/>
</dbReference>
<dbReference type="NCBIfam" id="TIGR01727">
    <property type="entry name" value="oligo_HPY"/>
    <property type="match status" value="2"/>
</dbReference>
<keyword evidence="3" id="KW-0813">Transport</keyword>
<dbReference type="PANTHER" id="PTHR43297">
    <property type="entry name" value="OLIGOPEPTIDE TRANSPORT ATP-BINDING PROTEIN APPD"/>
    <property type="match status" value="1"/>
</dbReference>
<dbReference type="GO" id="GO:0005524">
    <property type="term" value="F:ATP binding"/>
    <property type="evidence" value="ECO:0007669"/>
    <property type="project" value="UniProtKB-KW"/>
</dbReference>
<dbReference type="PROSITE" id="PS00211">
    <property type="entry name" value="ABC_TRANSPORTER_1"/>
    <property type="match status" value="2"/>
</dbReference>
<dbReference type="InterPro" id="IPR050388">
    <property type="entry name" value="ABC_Ni/Peptide_Import"/>
</dbReference>
<evidence type="ECO:0000256" key="4">
    <source>
        <dbReference type="ARBA" id="ARBA00022475"/>
    </source>
</evidence>
<dbReference type="InterPro" id="IPR027417">
    <property type="entry name" value="P-loop_NTPase"/>
</dbReference>
<dbReference type="GO" id="GO:0016887">
    <property type="term" value="F:ATP hydrolysis activity"/>
    <property type="evidence" value="ECO:0007669"/>
    <property type="project" value="InterPro"/>
</dbReference>
<evidence type="ECO:0000313" key="10">
    <source>
        <dbReference type="Proteomes" id="UP000325785"/>
    </source>
</evidence>
<evidence type="ECO:0000256" key="2">
    <source>
        <dbReference type="ARBA" id="ARBA00005417"/>
    </source>
</evidence>
<dbReference type="InterPro" id="IPR017871">
    <property type="entry name" value="ABC_transporter-like_CS"/>
</dbReference>
<dbReference type="KEGG" id="rid:RIdsm_04337"/>
<reference evidence="9 10" key="1">
    <citation type="submission" date="2018-08" db="EMBL/GenBank/DDBJ databases">
        <title>Genetic Globetrotter - A new plasmid hitch-hiking vast phylogenetic and geographic distances.</title>
        <authorList>
            <person name="Vollmers J."/>
            <person name="Petersen J."/>
        </authorList>
    </citation>
    <scope>NUCLEOTIDE SEQUENCE [LARGE SCALE GENOMIC DNA]</scope>
    <source>
        <strain evidence="9 10">DSM 26383</strain>
    </source>
</reference>
<dbReference type="RefSeq" id="WP_082647451.1">
    <property type="nucleotide sequence ID" value="NZ_CP031598.1"/>
</dbReference>
<dbReference type="NCBIfam" id="NF008453">
    <property type="entry name" value="PRK11308.1"/>
    <property type="match status" value="2"/>
</dbReference>
<dbReference type="GO" id="GO:0055085">
    <property type="term" value="P:transmembrane transport"/>
    <property type="evidence" value="ECO:0007669"/>
    <property type="project" value="UniProtKB-ARBA"/>
</dbReference>
<evidence type="ECO:0000256" key="1">
    <source>
        <dbReference type="ARBA" id="ARBA00004417"/>
    </source>
</evidence>
<dbReference type="PANTHER" id="PTHR43297:SF2">
    <property type="entry name" value="DIPEPTIDE TRANSPORT ATP-BINDING PROTEIN DPPD"/>
    <property type="match status" value="1"/>
</dbReference>
<organism evidence="9 10">
    <name type="scientific">Roseovarius indicus</name>
    <dbReference type="NCBI Taxonomy" id="540747"/>
    <lineage>
        <taxon>Bacteria</taxon>
        <taxon>Pseudomonadati</taxon>
        <taxon>Pseudomonadota</taxon>
        <taxon>Alphaproteobacteria</taxon>
        <taxon>Rhodobacterales</taxon>
        <taxon>Roseobacteraceae</taxon>
        <taxon>Roseovarius</taxon>
    </lineage>
</organism>
<dbReference type="Gene3D" id="3.40.50.300">
    <property type="entry name" value="P-loop containing nucleotide triphosphate hydrolases"/>
    <property type="match status" value="2"/>
</dbReference>
<comment type="subcellular location">
    <subcellularLocation>
        <location evidence="1">Cell inner membrane</location>
        <topology evidence="1">Peripheral membrane protein</topology>
    </subcellularLocation>
</comment>
<dbReference type="OrthoDB" id="9802264at2"/>
<dbReference type="SMART" id="SM00382">
    <property type="entry name" value="AAA"/>
    <property type="match status" value="2"/>
</dbReference>
<keyword evidence="7" id="KW-0472">Membrane</keyword>